<organism evidence="5 6">
    <name type="scientific">Tistlia consotensis USBA 355</name>
    <dbReference type="NCBI Taxonomy" id="560819"/>
    <lineage>
        <taxon>Bacteria</taxon>
        <taxon>Pseudomonadati</taxon>
        <taxon>Pseudomonadota</taxon>
        <taxon>Alphaproteobacteria</taxon>
        <taxon>Rhodospirillales</taxon>
        <taxon>Rhodovibrionaceae</taxon>
        <taxon>Tistlia</taxon>
    </lineage>
</organism>
<dbReference type="InterPro" id="IPR013766">
    <property type="entry name" value="Thioredoxin_domain"/>
</dbReference>
<dbReference type="EMBL" id="FWZX01000024">
    <property type="protein sequence ID" value="SMF62486.1"/>
    <property type="molecule type" value="Genomic_DNA"/>
</dbReference>
<dbReference type="AlphaFoldDB" id="A0A1Y6CGA6"/>
<dbReference type="PROSITE" id="PS51352">
    <property type="entry name" value="THIOREDOXIN_2"/>
    <property type="match status" value="1"/>
</dbReference>
<dbReference type="STRING" id="560819.SAMN05428998_12421"/>
<sequence>MKRRTILLAALAAPLLPAGLAMAQDASKSESGTAAPAFDPKVVHPDDHVMGKADAPVTIFEYASLTCPHCAHFSKEVLPKVEKDWIDTGKARLVFRHFPLDKLALLAAVTADCLGSDKAFFAYIEMLFADQETWARASDPLAALGQRAALAGLGHDRFEACIKDQKAIDALLQRVIAGRDTFKIEATPTFIINERKVEGALPYDEFSAELKKAYGGA</sequence>
<protein>
    <submittedName>
        <fullName evidence="5">Protein-disulfide isomerase</fullName>
    </submittedName>
</protein>
<evidence type="ECO:0000256" key="1">
    <source>
        <dbReference type="ARBA" id="ARBA00003565"/>
    </source>
</evidence>
<comment type="similarity">
    <text evidence="2">Belongs to the thioredoxin family. DsbA subfamily.</text>
</comment>
<reference evidence="5 6" key="1">
    <citation type="submission" date="2017-04" db="EMBL/GenBank/DDBJ databases">
        <authorList>
            <person name="Afonso C.L."/>
            <person name="Miller P.J."/>
            <person name="Scott M.A."/>
            <person name="Spackman E."/>
            <person name="Goraichik I."/>
            <person name="Dimitrov K.M."/>
            <person name="Suarez D.L."/>
            <person name="Swayne D.E."/>
        </authorList>
    </citation>
    <scope>NUCLEOTIDE SEQUENCE [LARGE SCALE GENOMIC DNA]</scope>
    <source>
        <strain evidence="5 6">USBA 355</strain>
    </source>
</reference>
<name>A0A1Y6CGA6_9PROT</name>
<dbReference type="PANTHER" id="PTHR13887">
    <property type="entry name" value="GLUTATHIONE S-TRANSFERASE KAPPA"/>
    <property type="match status" value="1"/>
</dbReference>
<evidence type="ECO:0000313" key="5">
    <source>
        <dbReference type="EMBL" id="SMF62486.1"/>
    </source>
</evidence>
<dbReference type="InterPro" id="IPR036249">
    <property type="entry name" value="Thioredoxin-like_sf"/>
</dbReference>
<feature type="domain" description="Thioredoxin" evidence="4">
    <location>
        <begin position="29"/>
        <end position="215"/>
    </location>
</feature>
<feature type="chain" id="PRO_5011989099" evidence="3">
    <location>
        <begin position="24"/>
        <end position="217"/>
    </location>
</feature>
<dbReference type="Proteomes" id="UP000192917">
    <property type="component" value="Unassembled WGS sequence"/>
</dbReference>
<keyword evidence="6" id="KW-1185">Reference proteome</keyword>
<evidence type="ECO:0000256" key="3">
    <source>
        <dbReference type="SAM" id="SignalP"/>
    </source>
</evidence>
<keyword evidence="3" id="KW-0732">Signal</keyword>
<gene>
    <name evidence="5" type="ORF">SAMN05428998_12421</name>
</gene>
<dbReference type="Pfam" id="PF13462">
    <property type="entry name" value="Thioredoxin_4"/>
    <property type="match status" value="1"/>
</dbReference>
<accession>A0A1Y6CGA6</accession>
<proteinExistence type="inferred from homology"/>
<feature type="signal peptide" evidence="3">
    <location>
        <begin position="1"/>
        <end position="23"/>
    </location>
</feature>
<evidence type="ECO:0000256" key="2">
    <source>
        <dbReference type="ARBA" id="ARBA00005791"/>
    </source>
</evidence>
<keyword evidence="5" id="KW-0413">Isomerase</keyword>
<dbReference type="PANTHER" id="PTHR13887:SF56">
    <property type="entry name" value="THIOREDOXIN-LIKE REDUCTASE RV2466C"/>
    <property type="match status" value="1"/>
</dbReference>
<comment type="function">
    <text evidence="1">May be required for disulfide bond formation in some proteins.</text>
</comment>
<evidence type="ECO:0000259" key="4">
    <source>
        <dbReference type="PROSITE" id="PS51352"/>
    </source>
</evidence>
<dbReference type="GO" id="GO:0016853">
    <property type="term" value="F:isomerase activity"/>
    <property type="evidence" value="ECO:0007669"/>
    <property type="project" value="UniProtKB-KW"/>
</dbReference>
<dbReference type="Gene3D" id="3.40.30.10">
    <property type="entry name" value="Glutaredoxin"/>
    <property type="match status" value="1"/>
</dbReference>
<dbReference type="RefSeq" id="WP_085125078.1">
    <property type="nucleotide sequence ID" value="NZ_FWZX01000024.1"/>
</dbReference>
<dbReference type="SUPFAM" id="SSF52833">
    <property type="entry name" value="Thioredoxin-like"/>
    <property type="match status" value="1"/>
</dbReference>
<evidence type="ECO:0000313" key="6">
    <source>
        <dbReference type="Proteomes" id="UP000192917"/>
    </source>
</evidence>
<dbReference type="InterPro" id="IPR012336">
    <property type="entry name" value="Thioredoxin-like_fold"/>
</dbReference>